<organism evidence="2 3">
    <name type="scientific">Oedothorax gibbosus</name>
    <dbReference type="NCBI Taxonomy" id="931172"/>
    <lineage>
        <taxon>Eukaryota</taxon>
        <taxon>Metazoa</taxon>
        <taxon>Ecdysozoa</taxon>
        <taxon>Arthropoda</taxon>
        <taxon>Chelicerata</taxon>
        <taxon>Arachnida</taxon>
        <taxon>Araneae</taxon>
        <taxon>Araneomorphae</taxon>
        <taxon>Entelegynae</taxon>
        <taxon>Araneoidea</taxon>
        <taxon>Linyphiidae</taxon>
        <taxon>Erigoninae</taxon>
        <taxon>Oedothorax</taxon>
    </lineage>
</organism>
<keyword evidence="3" id="KW-1185">Reference proteome</keyword>
<protein>
    <submittedName>
        <fullName evidence="2">Uncharacterized protein</fullName>
    </submittedName>
</protein>
<dbReference type="Proteomes" id="UP000827092">
    <property type="component" value="Unassembled WGS sequence"/>
</dbReference>
<feature type="compositionally biased region" description="Basic and acidic residues" evidence="1">
    <location>
        <begin position="28"/>
        <end position="37"/>
    </location>
</feature>
<name>A0AAV6VSJ4_9ARAC</name>
<sequence>MKIKRPNINQQSTKNHKENNRQLAHVMSSRDRTKDNGDFVDSWTKDVTTLQQLGEKRQHWIKGYDNIL</sequence>
<accession>A0AAV6VSJ4</accession>
<dbReference type="AlphaFoldDB" id="A0AAV6VSJ4"/>
<evidence type="ECO:0000313" key="3">
    <source>
        <dbReference type="Proteomes" id="UP000827092"/>
    </source>
</evidence>
<feature type="region of interest" description="Disordered" evidence="1">
    <location>
        <begin position="1"/>
        <end position="37"/>
    </location>
</feature>
<dbReference type="EMBL" id="JAFNEN010000032">
    <property type="protein sequence ID" value="KAG8199055.1"/>
    <property type="molecule type" value="Genomic_DNA"/>
</dbReference>
<proteinExistence type="predicted"/>
<evidence type="ECO:0000313" key="2">
    <source>
        <dbReference type="EMBL" id="KAG8199055.1"/>
    </source>
</evidence>
<evidence type="ECO:0000256" key="1">
    <source>
        <dbReference type="SAM" id="MobiDB-lite"/>
    </source>
</evidence>
<reference evidence="2 3" key="1">
    <citation type="journal article" date="2022" name="Nat. Ecol. Evol.">
        <title>A masculinizing supergene underlies an exaggerated male reproductive morph in a spider.</title>
        <authorList>
            <person name="Hendrickx F."/>
            <person name="De Corte Z."/>
            <person name="Sonet G."/>
            <person name="Van Belleghem S.M."/>
            <person name="Kostlbacher S."/>
            <person name="Vangestel C."/>
        </authorList>
    </citation>
    <scope>NUCLEOTIDE SEQUENCE [LARGE SCALE GENOMIC DNA]</scope>
    <source>
        <strain evidence="2">W744_W776</strain>
    </source>
</reference>
<gene>
    <name evidence="2" type="ORF">JTE90_021067</name>
</gene>
<comment type="caution">
    <text evidence="2">The sequence shown here is derived from an EMBL/GenBank/DDBJ whole genome shotgun (WGS) entry which is preliminary data.</text>
</comment>